<dbReference type="SUPFAM" id="SSF48403">
    <property type="entry name" value="Ankyrin repeat"/>
    <property type="match status" value="1"/>
</dbReference>
<evidence type="ECO:0000313" key="4">
    <source>
        <dbReference type="Proteomes" id="UP001224775"/>
    </source>
</evidence>
<dbReference type="PANTHER" id="PTHR24153">
    <property type="entry name" value="ESPIN"/>
    <property type="match status" value="1"/>
</dbReference>
<gene>
    <name evidence="3" type="ORF">QTG54_013468</name>
</gene>
<dbReference type="Gene3D" id="1.25.40.20">
    <property type="entry name" value="Ankyrin repeat-containing domain"/>
    <property type="match status" value="1"/>
</dbReference>
<dbReference type="InterPro" id="IPR052420">
    <property type="entry name" value="Espin/Espin-like"/>
</dbReference>
<dbReference type="GO" id="GO:0005737">
    <property type="term" value="C:cytoplasm"/>
    <property type="evidence" value="ECO:0007669"/>
    <property type="project" value="TreeGrafter"/>
</dbReference>
<keyword evidence="2" id="KW-0040">ANK repeat</keyword>
<evidence type="ECO:0000313" key="3">
    <source>
        <dbReference type="EMBL" id="KAK1735762.1"/>
    </source>
</evidence>
<keyword evidence="4" id="KW-1185">Reference proteome</keyword>
<organism evidence="3 4">
    <name type="scientific">Skeletonema marinoi</name>
    <dbReference type="NCBI Taxonomy" id="267567"/>
    <lineage>
        <taxon>Eukaryota</taxon>
        <taxon>Sar</taxon>
        <taxon>Stramenopiles</taxon>
        <taxon>Ochrophyta</taxon>
        <taxon>Bacillariophyta</taxon>
        <taxon>Coscinodiscophyceae</taxon>
        <taxon>Thalassiosirophycidae</taxon>
        <taxon>Thalassiosirales</taxon>
        <taxon>Skeletonemataceae</taxon>
        <taxon>Skeletonema</taxon>
        <taxon>Skeletonema marinoi-dohrnii complex</taxon>
    </lineage>
</organism>
<dbReference type="GO" id="GO:0051015">
    <property type="term" value="F:actin filament binding"/>
    <property type="evidence" value="ECO:0007669"/>
    <property type="project" value="TreeGrafter"/>
</dbReference>
<dbReference type="EMBL" id="JATAAI010000032">
    <property type="protein sequence ID" value="KAK1735762.1"/>
    <property type="molecule type" value="Genomic_DNA"/>
</dbReference>
<evidence type="ECO:0000256" key="2">
    <source>
        <dbReference type="ARBA" id="ARBA00023043"/>
    </source>
</evidence>
<sequence>MIEICPDLLSARDCLGRTPLHVAAGSAADPRLIKILAHVCLAACDVQDQDVDGKTPLHFACDSSSVLFEDVHNNESATPRPPCHDAICALLSESLAAATIEDADEMNPLKHTIMSNASLKSVKLLQSAAAKHLQGASMSTSLGPTTISLRRVSIHGRRGVMLSVCVCVLVKMLAGCIRRALF</sequence>
<dbReference type="GO" id="GO:0051017">
    <property type="term" value="P:actin filament bundle assembly"/>
    <property type="evidence" value="ECO:0007669"/>
    <property type="project" value="TreeGrafter"/>
</dbReference>
<protein>
    <submittedName>
        <fullName evidence="3">Uncharacterized protein</fullName>
    </submittedName>
</protein>
<dbReference type="InterPro" id="IPR036770">
    <property type="entry name" value="Ankyrin_rpt-contain_sf"/>
</dbReference>
<evidence type="ECO:0000256" key="1">
    <source>
        <dbReference type="ARBA" id="ARBA00022737"/>
    </source>
</evidence>
<comment type="caution">
    <text evidence="3">The sequence shown here is derived from an EMBL/GenBank/DDBJ whole genome shotgun (WGS) entry which is preliminary data.</text>
</comment>
<accession>A0AAD9D6J8</accession>
<dbReference type="Pfam" id="PF00023">
    <property type="entry name" value="Ank"/>
    <property type="match status" value="1"/>
</dbReference>
<dbReference type="PANTHER" id="PTHR24153:SF8">
    <property type="entry name" value="FORKED, ISOFORM F"/>
    <property type="match status" value="1"/>
</dbReference>
<dbReference type="Proteomes" id="UP001224775">
    <property type="component" value="Unassembled WGS sequence"/>
</dbReference>
<name>A0AAD9D6J8_9STRA</name>
<dbReference type="AlphaFoldDB" id="A0AAD9D6J8"/>
<keyword evidence="1" id="KW-0677">Repeat</keyword>
<reference evidence="3" key="1">
    <citation type="submission" date="2023-06" db="EMBL/GenBank/DDBJ databases">
        <title>Survivors Of The Sea: Transcriptome response of Skeletonema marinoi to long-term dormancy.</title>
        <authorList>
            <person name="Pinder M.I.M."/>
            <person name="Kourtchenko O."/>
            <person name="Robertson E.K."/>
            <person name="Larsson T."/>
            <person name="Maumus F."/>
            <person name="Osuna-Cruz C.M."/>
            <person name="Vancaester E."/>
            <person name="Stenow R."/>
            <person name="Vandepoele K."/>
            <person name="Ploug H."/>
            <person name="Bruchert V."/>
            <person name="Godhe A."/>
            <person name="Topel M."/>
        </authorList>
    </citation>
    <scope>NUCLEOTIDE SEQUENCE</scope>
    <source>
        <strain evidence="3">R05AC</strain>
    </source>
</reference>
<proteinExistence type="predicted"/>
<dbReference type="InterPro" id="IPR002110">
    <property type="entry name" value="Ankyrin_rpt"/>
</dbReference>